<evidence type="ECO:0000313" key="2">
    <source>
        <dbReference type="Proteomes" id="UP001204643"/>
    </source>
</evidence>
<gene>
    <name evidence="1" type="ORF">NPM19_09400</name>
</gene>
<name>A0AAW5KTA4_BACCE</name>
<organism evidence="1 2">
    <name type="scientific">Bacillus cereus</name>
    <dbReference type="NCBI Taxonomy" id="1396"/>
    <lineage>
        <taxon>Bacteria</taxon>
        <taxon>Bacillati</taxon>
        <taxon>Bacillota</taxon>
        <taxon>Bacilli</taxon>
        <taxon>Bacillales</taxon>
        <taxon>Bacillaceae</taxon>
        <taxon>Bacillus</taxon>
        <taxon>Bacillus cereus group</taxon>
    </lineage>
</organism>
<dbReference type="Proteomes" id="UP001204643">
    <property type="component" value="Unassembled WGS sequence"/>
</dbReference>
<dbReference type="EMBL" id="JANHEB010000009">
    <property type="protein sequence ID" value="MCQ6284878.1"/>
    <property type="molecule type" value="Genomic_DNA"/>
</dbReference>
<dbReference type="RefSeq" id="WP_256424363.1">
    <property type="nucleotide sequence ID" value="NZ_JANHDX010000080.1"/>
</dbReference>
<reference evidence="1" key="1">
    <citation type="submission" date="2022-07" db="EMBL/GenBank/DDBJ databases">
        <title>Identification and characterization of Bacillus thuringiensis and other Bacillus cereus group isolates from spinach by whole genome sequencing.</title>
        <authorList>
            <person name="Zao X."/>
            <person name="Zervas A."/>
            <person name="Hendriks M."/>
            <person name="Rajkovic A."/>
            <person name="Van Overbeek L."/>
            <person name="Hendriksen N.B."/>
            <person name="Uyttendaele M."/>
        </authorList>
    </citation>
    <scope>NUCLEOTIDE SEQUENCE</scope>
    <source>
        <strain evidence="1">781001F-1</strain>
    </source>
</reference>
<sequence>MKKIILFTSFAFSVCFYTENVEVTRYSLEQVGIVEYYGVIDPGSI</sequence>
<dbReference type="AlphaFoldDB" id="A0AAW5KTA4"/>
<accession>A0AAW5KTA4</accession>
<evidence type="ECO:0000313" key="1">
    <source>
        <dbReference type="EMBL" id="MCQ6284878.1"/>
    </source>
</evidence>
<protein>
    <submittedName>
        <fullName evidence="1">Uncharacterized protein</fullName>
    </submittedName>
</protein>
<proteinExistence type="predicted"/>
<comment type="caution">
    <text evidence="1">The sequence shown here is derived from an EMBL/GenBank/DDBJ whole genome shotgun (WGS) entry which is preliminary data.</text>
</comment>